<dbReference type="EMBL" id="CM023477">
    <property type="protein sequence ID" value="KAH7937557.1"/>
    <property type="molecule type" value="Genomic_DNA"/>
</dbReference>
<protein>
    <submittedName>
        <fullName evidence="1">Uncharacterized protein</fullName>
    </submittedName>
</protein>
<evidence type="ECO:0000313" key="1">
    <source>
        <dbReference type="EMBL" id="KAH7937557.1"/>
    </source>
</evidence>
<evidence type="ECO:0000313" key="2">
    <source>
        <dbReference type="Proteomes" id="UP000821865"/>
    </source>
</evidence>
<organism evidence="1 2">
    <name type="scientific">Dermacentor silvarum</name>
    <name type="common">Tick</name>
    <dbReference type="NCBI Taxonomy" id="543639"/>
    <lineage>
        <taxon>Eukaryota</taxon>
        <taxon>Metazoa</taxon>
        <taxon>Ecdysozoa</taxon>
        <taxon>Arthropoda</taxon>
        <taxon>Chelicerata</taxon>
        <taxon>Arachnida</taxon>
        <taxon>Acari</taxon>
        <taxon>Parasitiformes</taxon>
        <taxon>Ixodida</taxon>
        <taxon>Ixodoidea</taxon>
        <taxon>Ixodidae</taxon>
        <taxon>Rhipicephalinae</taxon>
        <taxon>Dermacentor</taxon>
    </lineage>
</organism>
<proteinExistence type="predicted"/>
<gene>
    <name evidence="1" type="ORF">HPB49_013009</name>
</gene>
<sequence>MQLQTILATAFLVRLASGLCERPRRLHNAGEFFSSSVFENGTTVDYVCDPGYDLLGIPRRTCHSNGTWLPTSLPFCVTDVAKDKTFRAPSLSTTIGKTNKTSRLTGEISGRNCFRFKRGRTHFWYVDLTALYQVQVLRIDFGNQTARSDSNCHGRRYRHESRRESHGAGKEPRMFRVRGNASLRYVGLTRPQELPICGFQVFADVAVPVAERAQPTRSPTVKRNESSAEDSWFGSYPFSKKVAVFVGIVAATAGVGFFVLCFLIFVARATCCRQRYDEAYLEVDAAAAYPTSSTGTEPERRRRHLTPSSTVSSEPTLLSVFARRSTKYSAKTDEVFIEAIANLMGPKPNCGLSAFLPCRPASNVRERHLEIAAVLIVELAS</sequence>
<dbReference type="Proteomes" id="UP000821865">
    <property type="component" value="Chromosome 8"/>
</dbReference>
<reference evidence="1" key="1">
    <citation type="submission" date="2020-05" db="EMBL/GenBank/DDBJ databases">
        <title>Large-scale comparative analyses of tick genomes elucidate their genetic diversity and vector capacities.</title>
        <authorList>
            <person name="Jia N."/>
            <person name="Wang J."/>
            <person name="Shi W."/>
            <person name="Du L."/>
            <person name="Sun Y."/>
            <person name="Zhan W."/>
            <person name="Jiang J."/>
            <person name="Wang Q."/>
            <person name="Zhang B."/>
            <person name="Ji P."/>
            <person name="Sakyi L.B."/>
            <person name="Cui X."/>
            <person name="Yuan T."/>
            <person name="Jiang B."/>
            <person name="Yang W."/>
            <person name="Lam T.T.-Y."/>
            <person name="Chang Q."/>
            <person name="Ding S."/>
            <person name="Wang X."/>
            <person name="Zhu J."/>
            <person name="Ruan X."/>
            <person name="Zhao L."/>
            <person name="Wei J."/>
            <person name="Que T."/>
            <person name="Du C."/>
            <person name="Cheng J."/>
            <person name="Dai P."/>
            <person name="Han X."/>
            <person name="Huang E."/>
            <person name="Gao Y."/>
            <person name="Liu J."/>
            <person name="Shao H."/>
            <person name="Ye R."/>
            <person name="Li L."/>
            <person name="Wei W."/>
            <person name="Wang X."/>
            <person name="Wang C."/>
            <person name="Yang T."/>
            <person name="Huo Q."/>
            <person name="Li W."/>
            <person name="Guo W."/>
            <person name="Chen H."/>
            <person name="Zhou L."/>
            <person name="Ni X."/>
            <person name="Tian J."/>
            <person name="Zhou Y."/>
            <person name="Sheng Y."/>
            <person name="Liu T."/>
            <person name="Pan Y."/>
            <person name="Xia L."/>
            <person name="Li J."/>
            <person name="Zhao F."/>
            <person name="Cao W."/>
        </authorList>
    </citation>
    <scope>NUCLEOTIDE SEQUENCE</scope>
    <source>
        <strain evidence="1">Dsil-2018</strain>
    </source>
</reference>
<accession>A0ACB8C9H9</accession>
<keyword evidence="2" id="KW-1185">Reference proteome</keyword>
<name>A0ACB8C9H9_DERSI</name>
<comment type="caution">
    <text evidence="1">The sequence shown here is derived from an EMBL/GenBank/DDBJ whole genome shotgun (WGS) entry which is preliminary data.</text>
</comment>